<dbReference type="GO" id="GO:0004386">
    <property type="term" value="F:helicase activity"/>
    <property type="evidence" value="ECO:0007669"/>
    <property type="project" value="InterPro"/>
</dbReference>
<dbReference type="Pfam" id="PF13086">
    <property type="entry name" value="AAA_11"/>
    <property type="match status" value="1"/>
</dbReference>
<dbReference type="PANTHER" id="PTHR19446">
    <property type="entry name" value="REVERSE TRANSCRIPTASES"/>
    <property type="match status" value="1"/>
</dbReference>
<name>A0AAF0QAU0_SOLVR</name>
<accession>A0AAF0QAU0</accession>
<dbReference type="InterPro" id="IPR027417">
    <property type="entry name" value="P-loop_NTPase"/>
</dbReference>
<dbReference type="Pfam" id="PF00078">
    <property type="entry name" value="RVT_1"/>
    <property type="match status" value="1"/>
</dbReference>
<proteinExistence type="predicted"/>
<reference evidence="4" key="1">
    <citation type="submission" date="2023-08" db="EMBL/GenBank/DDBJ databases">
        <title>A de novo genome assembly of Solanum verrucosum Schlechtendal, a Mexican diploid species geographically isolated from the other diploid A-genome species in potato relatives.</title>
        <authorList>
            <person name="Hosaka K."/>
        </authorList>
    </citation>
    <scope>NUCLEOTIDE SEQUENCE</scope>
    <source>
        <tissue evidence="4">Young leaves</tissue>
    </source>
</reference>
<evidence type="ECO:0000313" key="4">
    <source>
        <dbReference type="EMBL" id="WMV19278.1"/>
    </source>
</evidence>
<dbReference type="SUPFAM" id="SSF52540">
    <property type="entry name" value="P-loop containing nucleoside triphosphate hydrolases"/>
    <property type="match status" value="1"/>
</dbReference>
<evidence type="ECO:0008006" key="6">
    <source>
        <dbReference type="Google" id="ProtNLM"/>
    </source>
</evidence>
<dbReference type="Proteomes" id="UP001234989">
    <property type="component" value="Chromosome 3"/>
</dbReference>
<dbReference type="EMBL" id="CP133614">
    <property type="protein sequence ID" value="WMV19278.1"/>
    <property type="molecule type" value="Genomic_DNA"/>
</dbReference>
<gene>
    <name evidence="4" type="ORF">MTR67_012663</name>
</gene>
<evidence type="ECO:0000256" key="1">
    <source>
        <dbReference type="SAM" id="Coils"/>
    </source>
</evidence>
<keyword evidence="1" id="KW-0175">Coiled coil</keyword>
<dbReference type="InterPro" id="IPR000477">
    <property type="entry name" value="RT_dom"/>
</dbReference>
<evidence type="ECO:0000259" key="2">
    <source>
        <dbReference type="Pfam" id="PF00078"/>
    </source>
</evidence>
<evidence type="ECO:0000313" key="5">
    <source>
        <dbReference type="Proteomes" id="UP001234989"/>
    </source>
</evidence>
<dbReference type="Gene3D" id="3.40.50.300">
    <property type="entry name" value="P-loop containing nucleotide triphosphate hydrolases"/>
    <property type="match status" value="1"/>
</dbReference>
<dbReference type="InterPro" id="IPR041677">
    <property type="entry name" value="DNA2/NAM7_AAA_11"/>
</dbReference>
<feature type="domain" description="DNA2/NAM7 helicase helicase" evidence="3">
    <location>
        <begin position="69"/>
        <end position="181"/>
    </location>
</feature>
<protein>
    <recommendedName>
        <fullName evidence="6">Reverse transcriptase domain-containing protein</fullName>
    </recommendedName>
</protein>
<feature type="domain" description="Reverse transcriptase" evidence="2">
    <location>
        <begin position="188"/>
        <end position="278"/>
    </location>
</feature>
<sequence>MPGQSTIKAIHLVRRVMEKYRERKRDLHMVFIDLEKAHDKVPREVLWRFPKARGVLVAYIMATKDMYEGAKTRVLRGDNSSLANDIRKEMKALNGKLLKAKDRNAKRDIRRELKSLSREERKRQQLAVTDVIKTADVVLTTLTGVLTKTLDGLSFDVVVIDEAAQALEIACWIALLKKNSKFKDNNLFKKLLAERLKKVMHKLVNRQQMAFIKSRQIMDAVLIADECVDSRKRDNQLGILCKLDIQKAYDHLNWNFLMKMMQRMGFGQRWSKWIRLGINSVKFSILINKNPCGFFP</sequence>
<evidence type="ECO:0000259" key="3">
    <source>
        <dbReference type="Pfam" id="PF13086"/>
    </source>
</evidence>
<feature type="coiled-coil region" evidence="1">
    <location>
        <begin position="83"/>
        <end position="119"/>
    </location>
</feature>
<organism evidence="4 5">
    <name type="scientific">Solanum verrucosum</name>
    <dbReference type="NCBI Taxonomy" id="315347"/>
    <lineage>
        <taxon>Eukaryota</taxon>
        <taxon>Viridiplantae</taxon>
        <taxon>Streptophyta</taxon>
        <taxon>Embryophyta</taxon>
        <taxon>Tracheophyta</taxon>
        <taxon>Spermatophyta</taxon>
        <taxon>Magnoliopsida</taxon>
        <taxon>eudicotyledons</taxon>
        <taxon>Gunneridae</taxon>
        <taxon>Pentapetalae</taxon>
        <taxon>asterids</taxon>
        <taxon>lamiids</taxon>
        <taxon>Solanales</taxon>
        <taxon>Solanaceae</taxon>
        <taxon>Solanoideae</taxon>
        <taxon>Solaneae</taxon>
        <taxon>Solanum</taxon>
    </lineage>
</organism>
<dbReference type="AlphaFoldDB" id="A0AAF0QAU0"/>
<keyword evidence="5" id="KW-1185">Reference proteome</keyword>